<sequence length="60" mass="6491">MGFKSGDRATVVRDNYPDPNSRSFVGTTGQVTSADSRIVAIRLDGETKSYGFAPEEVEHA</sequence>
<keyword evidence="2" id="KW-1185">Reference proteome</keyword>
<dbReference type="EMBL" id="JBHEZX010000003">
    <property type="protein sequence ID" value="MFC1409196.1"/>
    <property type="molecule type" value="Genomic_DNA"/>
</dbReference>
<comment type="caution">
    <text evidence="1">The sequence shown here is derived from an EMBL/GenBank/DDBJ whole genome shotgun (WGS) entry which is preliminary data.</text>
</comment>
<organism evidence="1 2">
    <name type="scientific">Streptacidiphilus alkalitolerans</name>
    <dbReference type="NCBI Taxonomy" id="3342712"/>
    <lineage>
        <taxon>Bacteria</taxon>
        <taxon>Bacillati</taxon>
        <taxon>Actinomycetota</taxon>
        <taxon>Actinomycetes</taxon>
        <taxon>Kitasatosporales</taxon>
        <taxon>Streptomycetaceae</taxon>
        <taxon>Streptacidiphilus</taxon>
    </lineage>
</organism>
<accession>A0ABV6V644</accession>
<evidence type="ECO:0000313" key="2">
    <source>
        <dbReference type="Proteomes" id="UP001592582"/>
    </source>
</evidence>
<name>A0ABV6V644_9ACTN</name>
<evidence type="ECO:0000313" key="1">
    <source>
        <dbReference type="EMBL" id="MFC1409196.1"/>
    </source>
</evidence>
<gene>
    <name evidence="1" type="ORF">ACEZDG_07865</name>
</gene>
<reference evidence="1 2" key="1">
    <citation type="submission" date="2024-09" db="EMBL/GenBank/DDBJ databases">
        <authorList>
            <person name="Lee S.D."/>
        </authorList>
    </citation>
    <scope>NUCLEOTIDE SEQUENCE [LARGE SCALE GENOMIC DNA]</scope>
    <source>
        <strain evidence="1 2">N1-1</strain>
    </source>
</reference>
<protein>
    <submittedName>
        <fullName evidence="1">Uncharacterized protein</fullName>
    </submittedName>
</protein>
<proteinExistence type="predicted"/>
<dbReference type="Proteomes" id="UP001592582">
    <property type="component" value="Unassembled WGS sequence"/>
</dbReference>